<evidence type="ECO:0000313" key="2">
    <source>
        <dbReference type="Proteomes" id="UP000408482"/>
    </source>
</evidence>
<keyword evidence="2" id="KW-1185">Reference proteome</keyword>
<evidence type="ECO:0000313" key="1">
    <source>
        <dbReference type="EMBL" id="VUX37337.1"/>
    </source>
</evidence>
<name>A0A564VYV4_9FIRM</name>
<organism evidence="1 2">
    <name type="scientific">Blautia luti</name>
    <dbReference type="NCBI Taxonomy" id="89014"/>
    <lineage>
        <taxon>Bacteria</taxon>
        <taxon>Bacillati</taxon>
        <taxon>Bacillota</taxon>
        <taxon>Clostridia</taxon>
        <taxon>Lachnospirales</taxon>
        <taxon>Lachnospiraceae</taxon>
        <taxon>Blautia</taxon>
    </lineage>
</organism>
<reference evidence="1 2" key="1">
    <citation type="submission" date="2019-07" db="EMBL/GenBank/DDBJ databases">
        <authorList>
            <person name="Hibberd C M."/>
            <person name="Gehrig L. J."/>
            <person name="Chang H.-W."/>
            <person name="Venkatesh S."/>
        </authorList>
    </citation>
    <scope>NUCLEOTIDE SEQUENCE [LARGE SCALE GENOMIC DNA]</scope>
    <source>
        <strain evidence="1">Blautia_luti_SSTS_Bg7063</strain>
    </source>
</reference>
<accession>A0A564VYV4</accession>
<dbReference type="EMBL" id="CABHNW010000073">
    <property type="protein sequence ID" value="VUX37337.1"/>
    <property type="molecule type" value="Genomic_DNA"/>
</dbReference>
<proteinExistence type="predicted"/>
<dbReference type="Proteomes" id="UP000408482">
    <property type="component" value="Unassembled WGS sequence"/>
</dbReference>
<dbReference type="RefSeq" id="WP_330575293.1">
    <property type="nucleotide sequence ID" value="NZ_CABHMX010000018.1"/>
</dbReference>
<sequence>MKIRAEPEGSYFMLKIAPAQHRRKEERVETIISSCISAAVTLLVCLISNHSQNEKTRALMEYKLEELTKRVDKHNNVVERTYSLEKKAVVQEEQIKVANHRISDLEEKENGHV</sequence>
<protein>
    <submittedName>
        <fullName evidence="1">Uncharacterized protein</fullName>
    </submittedName>
</protein>
<gene>
    <name evidence="1" type="ORF">RSSSTS7063_03129</name>
</gene>
<dbReference type="AlphaFoldDB" id="A0A564VYV4"/>